<dbReference type="RefSeq" id="WP_258387393.1">
    <property type="nucleotide sequence ID" value="NZ_CP091430.1"/>
</dbReference>
<protein>
    <submittedName>
        <fullName evidence="2">ABC transporter permease subunit</fullName>
    </submittedName>
</protein>
<evidence type="ECO:0000313" key="3">
    <source>
        <dbReference type="Proteomes" id="UP001057877"/>
    </source>
</evidence>
<accession>A0ABY5SBL4</accession>
<evidence type="ECO:0000256" key="1">
    <source>
        <dbReference type="SAM" id="Phobius"/>
    </source>
</evidence>
<evidence type="ECO:0000313" key="2">
    <source>
        <dbReference type="EMBL" id="UVI31331.1"/>
    </source>
</evidence>
<dbReference type="Proteomes" id="UP001057877">
    <property type="component" value="Chromosome"/>
</dbReference>
<keyword evidence="1" id="KW-0472">Membrane</keyword>
<name>A0ABY5SBL4_9BACL</name>
<feature type="transmembrane region" description="Helical" evidence="1">
    <location>
        <begin position="153"/>
        <end position="174"/>
    </location>
</feature>
<dbReference type="EMBL" id="CP091430">
    <property type="protein sequence ID" value="UVI31331.1"/>
    <property type="molecule type" value="Genomic_DNA"/>
</dbReference>
<keyword evidence="3" id="KW-1185">Reference proteome</keyword>
<gene>
    <name evidence="2" type="ORF">L1F29_05670</name>
</gene>
<dbReference type="Pfam" id="PF12679">
    <property type="entry name" value="ABC2_membrane_2"/>
    <property type="match status" value="1"/>
</dbReference>
<keyword evidence="1" id="KW-1133">Transmembrane helix</keyword>
<feature type="transmembrane region" description="Helical" evidence="1">
    <location>
        <begin position="76"/>
        <end position="98"/>
    </location>
</feature>
<feature type="transmembrane region" description="Helical" evidence="1">
    <location>
        <begin position="186"/>
        <end position="209"/>
    </location>
</feature>
<feature type="transmembrane region" description="Helical" evidence="1">
    <location>
        <begin position="229"/>
        <end position="251"/>
    </location>
</feature>
<proteinExistence type="predicted"/>
<keyword evidence="1" id="KW-0812">Transmembrane</keyword>
<dbReference type="PANTHER" id="PTHR43471">
    <property type="entry name" value="ABC TRANSPORTER PERMEASE"/>
    <property type="match status" value="1"/>
</dbReference>
<sequence>MTQWFVLYRKEWRELVRSYKLIWVPIVFILLGASQPVTTYFLPDILASAGNLPEGATFEFPVPRAVEVLAQTLSQFGTLGLLVVALSCMGTISGERVSGTASMILVKPVSYTAFVTSKWAAMLTLSTLSFAMGYGASWYYTMALFEAVGWQEVVGSLLLFALWLGFVGTVTIMFSSLLRSPAAAAFSALASAMLLSVTASLLPRAFAWSPGNLSKLASEQVLNGSVEGAWLPVIITLCCMAAALLASAGVLRKRPSLDAV</sequence>
<feature type="transmembrane region" description="Helical" evidence="1">
    <location>
        <begin position="21"/>
        <end position="42"/>
    </location>
</feature>
<organism evidence="2 3">
    <name type="scientific">Paenibacillus spongiae</name>
    <dbReference type="NCBI Taxonomy" id="2909671"/>
    <lineage>
        <taxon>Bacteria</taxon>
        <taxon>Bacillati</taxon>
        <taxon>Bacillota</taxon>
        <taxon>Bacilli</taxon>
        <taxon>Bacillales</taxon>
        <taxon>Paenibacillaceae</taxon>
        <taxon>Paenibacillus</taxon>
    </lineage>
</organism>
<reference evidence="2" key="1">
    <citation type="submission" date="2022-01" db="EMBL/GenBank/DDBJ databases">
        <title>Paenibacillus spongiae sp. nov., isolated from marine sponge.</title>
        <authorList>
            <person name="Li Z."/>
            <person name="Zhang M."/>
        </authorList>
    </citation>
    <scope>NUCLEOTIDE SEQUENCE</scope>
    <source>
        <strain evidence="2">PHS-Z3</strain>
    </source>
</reference>
<feature type="transmembrane region" description="Helical" evidence="1">
    <location>
        <begin position="119"/>
        <end position="141"/>
    </location>
</feature>